<comment type="subcellular location">
    <subcellularLocation>
        <location evidence="1">Cytoplasm</location>
    </subcellularLocation>
</comment>
<keyword evidence="20" id="KW-1185">Reference proteome</keyword>
<evidence type="ECO:0000256" key="9">
    <source>
        <dbReference type="ARBA" id="ARBA00023015"/>
    </source>
</evidence>
<dbReference type="PRINTS" id="PR01590">
    <property type="entry name" value="HTHFIS"/>
</dbReference>
<dbReference type="PROSITE" id="PS50045">
    <property type="entry name" value="SIGMA54_INTERACT_4"/>
    <property type="match status" value="1"/>
</dbReference>
<evidence type="ECO:0000256" key="3">
    <source>
        <dbReference type="ARBA" id="ARBA00022490"/>
    </source>
</evidence>
<dbReference type="InterPro" id="IPR058031">
    <property type="entry name" value="AAA_lid_NorR"/>
</dbReference>
<evidence type="ECO:0000313" key="20">
    <source>
        <dbReference type="Proteomes" id="UP000214646"/>
    </source>
</evidence>
<dbReference type="GO" id="GO:0005524">
    <property type="term" value="F:ATP binding"/>
    <property type="evidence" value="ECO:0007669"/>
    <property type="project" value="UniProtKB-KW"/>
</dbReference>
<reference evidence="20" key="1">
    <citation type="submission" date="2017-06" db="EMBL/GenBank/DDBJ databases">
        <title>Genome analysis of Fimbriiglobus ruber SP5, the first member of the order Planctomycetales with confirmed chitinolytic capability.</title>
        <authorList>
            <person name="Ravin N.V."/>
            <person name="Rakitin A.L."/>
            <person name="Ivanova A.A."/>
            <person name="Beletsky A.V."/>
            <person name="Kulichevskaya I.S."/>
            <person name="Mardanov A.V."/>
            <person name="Dedysh S.N."/>
        </authorList>
    </citation>
    <scope>NUCLEOTIDE SEQUENCE [LARGE SCALE GENOMIC DNA]</scope>
    <source>
        <strain evidence="20">SP5</strain>
    </source>
</reference>
<dbReference type="Pfam" id="PF25601">
    <property type="entry name" value="AAA_lid_14"/>
    <property type="match status" value="1"/>
</dbReference>
<dbReference type="InterPro" id="IPR002197">
    <property type="entry name" value="HTH_Fis"/>
</dbReference>
<evidence type="ECO:0000256" key="12">
    <source>
        <dbReference type="ARBA" id="ARBA00023163"/>
    </source>
</evidence>
<evidence type="ECO:0000256" key="16">
    <source>
        <dbReference type="PROSITE-ProRule" id="PRU00169"/>
    </source>
</evidence>
<evidence type="ECO:0000256" key="7">
    <source>
        <dbReference type="ARBA" id="ARBA00022840"/>
    </source>
</evidence>
<dbReference type="FunFam" id="3.40.50.300:FF:000006">
    <property type="entry name" value="DNA-binding transcriptional regulator NtrC"/>
    <property type="match status" value="1"/>
</dbReference>
<dbReference type="SUPFAM" id="SSF52172">
    <property type="entry name" value="CheY-like"/>
    <property type="match status" value="1"/>
</dbReference>
<evidence type="ECO:0000256" key="14">
    <source>
        <dbReference type="ARBA" id="ARBA00029881"/>
    </source>
</evidence>
<dbReference type="InterPro" id="IPR025944">
    <property type="entry name" value="Sigma_54_int_dom_CS"/>
</dbReference>
<evidence type="ECO:0000259" key="17">
    <source>
        <dbReference type="PROSITE" id="PS50045"/>
    </source>
</evidence>
<evidence type="ECO:0000256" key="11">
    <source>
        <dbReference type="ARBA" id="ARBA00023159"/>
    </source>
</evidence>
<evidence type="ECO:0000256" key="4">
    <source>
        <dbReference type="ARBA" id="ARBA00022491"/>
    </source>
</evidence>
<keyword evidence="4" id="KW-0678">Repressor</keyword>
<dbReference type="GO" id="GO:0043565">
    <property type="term" value="F:sequence-specific DNA binding"/>
    <property type="evidence" value="ECO:0007669"/>
    <property type="project" value="InterPro"/>
</dbReference>
<evidence type="ECO:0000259" key="18">
    <source>
        <dbReference type="PROSITE" id="PS50110"/>
    </source>
</evidence>
<dbReference type="InterPro" id="IPR025662">
    <property type="entry name" value="Sigma_54_int_dom_ATP-bd_1"/>
</dbReference>
<dbReference type="InterPro" id="IPR001789">
    <property type="entry name" value="Sig_transdc_resp-reg_receiver"/>
</dbReference>
<evidence type="ECO:0000256" key="6">
    <source>
        <dbReference type="ARBA" id="ARBA00022741"/>
    </source>
</evidence>
<dbReference type="InterPro" id="IPR003593">
    <property type="entry name" value="AAA+_ATPase"/>
</dbReference>
<evidence type="ECO:0000256" key="2">
    <source>
        <dbReference type="ARBA" id="ARBA00019059"/>
    </source>
</evidence>
<proteinExistence type="predicted"/>
<dbReference type="AlphaFoldDB" id="A0A225E4M4"/>
<dbReference type="InterPro" id="IPR027417">
    <property type="entry name" value="P-loop_NTPase"/>
</dbReference>
<dbReference type="OrthoDB" id="236360at2"/>
<keyword evidence="5 16" id="KW-0597">Phosphoprotein</keyword>
<feature type="domain" description="Sigma-54 factor interaction" evidence="17">
    <location>
        <begin position="138"/>
        <end position="367"/>
    </location>
</feature>
<dbReference type="CDD" id="cd00009">
    <property type="entry name" value="AAA"/>
    <property type="match status" value="1"/>
</dbReference>
<evidence type="ECO:0000256" key="8">
    <source>
        <dbReference type="ARBA" id="ARBA00023012"/>
    </source>
</evidence>
<dbReference type="InterPro" id="IPR011006">
    <property type="entry name" value="CheY-like_superfamily"/>
</dbReference>
<dbReference type="SMART" id="SM00382">
    <property type="entry name" value="AAA"/>
    <property type="match status" value="1"/>
</dbReference>
<dbReference type="SUPFAM" id="SSF46689">
    <property type="entry name" value="Homeodomain-like"/>
    <property type="match status" value="1"/>
</dbReference>
<dbReference type="SMART" id="SM00448">
    <property type="entry name" value="REC"/>
    <property type="match status" value="1"/>
</dbReference>
<name>A0A225E4M4_9BACT</name>
<keyword evidence="12" id="KW-0804">Transcription</keyword>
<dbReference type="RefSeq" id="WP_088254209.1">
    <property type="nucleotide sequence ID" value="NZ_NIDE01000004.1"/>
</dbReference>
<dbReference type="Gene3D" id="1.10.10.60">
    <property type="entry name" value="Homeodomain-like"/>
    <property type="match status" value="1"/>
</dbReference>
<sequence>MPKLLVVDDEAIICHSFRKVFASADVEVITAGTVAEGRHRVAADRPDVVVLDLQLPDGAGTELFSYIRETDPKRPVIFITAHGTTDTAIEAMKRGAFDYLNKPLDLEGMSQLLGRAFEAARVMRDPAALPDDPTTDRILGRTPAIQDMCKQIGRVAGQDVNVLILGESGTGKELVARAIYTHSRRADRPFLAINCAAIPEGLVESELFGHEPGAFTGADRQRVGKFEQCGDGTLLLDEIGDMPTAAQAKMLRLLQEQRFERVGGSQPIATRVRVLASTNQDLDRLIAAGKFRNDLYYRLKVVTIRVPPLRERKDDIPELAHHFLFRYAREAGKDVRGFAPEVLDLFQNYSWPGNVRQLENCVQAAVYQISGRTIHPTDVLSLIDPDTPQAQPPAADGPPAFDLVRTIERMLRDGERDVHARVVALVERELIARTLGQTNGHQAQASDILGINRTTLRRKLRELNITLDKVVTDRAETDDVVS</sequence>
<dbReference type="Proteomes" id="UP000214646">
    <property type="component" value="Unassembled WGS sequence"/>
</dbReference>
<evidence type="ECO:0000256" key="10">
    <source>
        <dbReference type="ARBA" id="ARBA00023125"/>
    </source>
</evidence>
<organism evidence="19 20">
    <name type="scientific">Fimbriiglobus ruber</name>
    <dbReference type="NCBI Taxonomy" id="1908690"/>
    <lineage>
        <taxon>Bacteria</taxon>
        <taxon>Pseudomonadati</taxon>
        <taxon>Planctomycetota</taxon>
        <taxon>Planctomycetia</taxon>
        <taxon>Gemmatales</taxon>
        <taxon>Gemmataceae</taxon>
        <taxon>Fimbriiglobus</taxon>
    </lineage>
</organism>
<keyword evidence="8" id="KW-0902">Two-component regulatory system</keyword>
<dbReference type="GO" id="GO:0006355">
    <property type="term" value="P:regulation of DNA-templated transcription"/>
    <property type="evidence" value="ECO:0007669"/>
    <property type="project" value="InterPro"/>
</dbReference>
<protein>
    <recommendedName>
        <fullName evidence="2">DNA-binding transcriptional regulator NtrC</fullName>
    </recommendedName>
    <alternativeName>
        <fullName evidence="14">Nitrogen regulation protein NR(I)</fullName>
    </alternativeName>
    <alternativeName>
        <fullName evidence="15">Nitrogen regulator I</fullName>
    </alternativeName>
</protein>
<evidence type="ECO:0000313" key="19">
    <source>
        <dbReference type="EMBL" id="OWK43357.1"/>
    </source>
</evidence>
<dbReference type="Pfam" id="PF00158">
    <property type="entry name" value="Sigma54_activat"/>
    <property type="match status" value="1"/>
</dbReference>
<dbReference type="Gene3D" id="3.40.50.2300">
    <property type="match status" value="1"/>
</dbReference>
<accession>A0A225E4M4</accession>
<dbReference type="InterPro" id="IPR009057">
    <property type="entry name" value="Homeodomain-like_sf"/>
</dbReference>
<keyword evidence="3" id="KW-0963">Cytoplasm</keyword>
<keyword evidence="10" id="KW-0238">DNA-binding</keyword>
<dbReference type="GO" id="GO:0005737">
    <property type="term" value="C:cytoplasm"/>
    <property type="evidence" value="ECO:0007669"/>
    <property type="project" value="UniProtKB-SubCell"/>
</dbReference>
<feature type="modified residue" description="4-aspartylphosphate" evidence="16">
    <location>
        <position position="52"/>
    </location>
</feature>
<evidence type="ECO:0000256" key="15">
    <source>
        <dbReference type="ARBA" id="ARBA00031910"/>
    </source>
</evidence>
<feature type="domain" description="Response regulatory" evidence="18">
    <location>
        <begin position="3"/>
        <end position="117"/>
    </location>
</feature>
<comment type="caution">
    <text evidence="19">The sequence shown here is derived from an EMBL/GenBank/DDBJ whole genome shotgun (WGS) entry which is preliminary data.</text>
</comment>
<gene>
    <name evidence="19" type="ORF">FRUB_02956</name>
</gene>
<dbReference type="PANTHER" id="PTHR32071:SF95">
    <property type="entry name" value="DNA-BINDING TRANSCRIPTIONAL REGULATOR NTRC"/>
    <property type="match status" value="1"/>
</dbReference>
<dbReference type="PROSITE" id="PS00688">
    <property type="entry name" value="SIGMA54_INTERACT_3"/>
    <property type="match status" value="1"/>
</dbReference>
<keyword evidence="11" id="KW-0010">Activator</keyword>
<dbReference type="GO" id="GO:0000160">
    <property type="term" value="P:phosphorelay signal transduction system"/>
    <property type="evidence" value="ECO:0007669"/>
    <property type="project" value="UniProtKB-KW"/>
</dbReference>
<dbReference type="Pfam" id="PF02954">
    <property type="entry name" value="HTH_8"/>
    <property type="match status" value="1"/>
</dbReference>
<dbReference type="PROSITE" id="PS00675">
    <property type="entry name" value="SIGMA54_INTERACT_1"/>
    <property type="match status" value="1"/>
</dbReference>
<dbReference type="InterPro" id="IPR002078">
    <property type="entry name" value="Sigma_54_int"/>
</dbReference>
<keyword evidence="13" id="KW-0535">Nitrogen fixation</keyword>
<dbReference type="Gene3D" id="1.10.8.60">
    <property type="match status" value="1"/>
</dbReference>
<keyword evidence="9" id="KW-0805">Transcription regulation</keyword>
<evidence type="ECO:0000256" key="5">
    <source>
        <dbReference type="ARBA" id="ARBA00022553"/>
    </source>
</evidence>
<dbReference type="PANTHER" id="PTHR32071">
    <property type="entry name" value="TRANSCRIPTIONAL REGULATORY PROTEIN"/>
    <property type="match status" value="1"/>
</dbReference>
<keyword evidence="7" id="KW-0067">ATP-binding</keyword>
<dbReference type="Pfam" id="PF00072">
    <property type="entry name" value="Response_reg"/>
    <property type="match status" value="1"/>
</dbReference>
<dbReference type="EMBL" id="NIDE01000004">
    <property type="protein sequence ID" value="OWK43357.1"/>
    <property type="molecule type" value="Genomic_DNA"/>
</dbReference>
<dbReference type="SUPFAM" id="SSF52540">
    <property type="entry name" value="P-loop containing nucleoside triphosphate hydrolases"/>
    <property type="match status" value="1"/>
</dbReference>
<evidence type="ECO:0000256" key="1">
    <source>
        <dbReference type="ARBA" id="ARBA00004496"/>
    </source>
</evidence>
<keyword evidence="6" id="KW-0547">Nucleotide-binding</keyword>
<dbReference type="PROSITE" id="PS50110">
    <property type="entry name" value="RESPONSE_REGULATORY"/>
    <property type="match status" value="1"/>
</dbReference>
<dbReference type="Gene3D" id="3.40.50.300">
    <property type="entry name" value="P-loop containing nucleotide triphosphate hydrolases"/>
    <property type="match status" value="1"/>
</dbReference>
<evidence type="ECO:0000256" key="13">
    <source>
        <dbReference type="ARBA" id="ARBA00023231"/>
    </source>
</evidence>